<sequence length="118" mass="12880">MPVTAEPKSQLLIEYCDTCVHWVHPSAKSCPRCDRPLVARPVSGRGTVFTFTVNFHPYNPDIPTPYVIAIVELDEQQGLRLAANIVDCQPDSVVCGMPVEARFEQGATPVFAPVATLA</sequence>
<dbReference type="PANTHER" id="PTHR34075:SF5">
    <property type="entry name" value="BLR3430 PROTEIN"/>
    <property type="match status" value="1"/>
</dbReference>
<dbReference type="RefSeq" id="WP_065013975.1">
    <property type="nucleotide sequence ID" value="NZ_LZKJ01000078.1"/>
</dbReference>
<proteinExistence type="predicted"/>
<organism evidence="2 3">
    <name type="scientific">Mycobacterium kyorinense</name>
    <dbReference type="NCBI Taxonomy" id="487514"/>
    <lineage>
        <taxon>Bacteria</taxon>
        <taxon>Bacillati</taxon>
        <taxon>Actinomycetota</taxon>
        <taxon>Actinomycetes</taxon>
        <taxon>Mycobacteriales</taxon>
        <taxon>Mycobacteriaceae</taxon>
        <taxon>Mycobacterium</taxon>
    </lineage>
</organism>
<dbReference type="InterPro" id="IPR012340">
    <property type="entry name" value="NA-bd_OB-fold"/>
</dbReference>
<evidence type="ECO:0000259" key="1">
    <source>
        <dbReference type="Pfam" id="PF01796"/>
    </source>
</evidence>
<dbReference type="SUPFAM" id="SSF50249">
    <property type="entry name" value="Nucleic acid-binding proteins"/>
    <property type="match status" value="1"/>
</dbReference>
<reference evidence="3" key="1">
    <citation type="submission" date="2016-06" db="EMBL/GenBank/DDBJ databases">
        <authorList>
            <person name="Sutton G."/>
            <person name="Brinkac L."/>
            <person name="Sanka R."/>
            <person name="Adams M."/>
            <person name="Lau E."/>
            <person name="Sam S."/>
            <person name="Sreng N."/>
            <person name="Him V."/>
            <person name="Kerleguer A."/>
            <person name="Cheng S."/>
        </authorList>
    </citation>
    <scope>NUCLEOTIDE SEQUENCE [LARGE SCALE GENOMIC DNA]</scope>
    <source>
        <strain evidence="3">E861</strain>
    </source>
</reference>
<evidence type="ECO:0000313" key="3">
    <source>
        <dbReference type="Proteomes" id="UP000093592"/>
    </source>
</evidence>
<dbReference type="OrthoDB" id="7470921at2"/>
<dbReference type="PANTHER" id="PTHR34075">
    <property type="entry name" value="BLR3430 PROTEIN"/>
    <property type="match status" value="1"/>
</dbReference>
<protein>
    <submittedName>
        <fullName evidence="2">DNA-binding protein</fullName>
    </submittedName>
</protein>
<dbReference type="Proteomes" id="UP000093592">
    <property type="component" value="Unassembled WGS sequence"/>
</dbReference>
<keyword evidence="2" id="KW-0238">DNA-binding</keyword>
<gene>
    <name evidence="2" type="ORF">A5707_18190</name>
</gene>
<accession>A0A1A2ZF73</accession>
<dbReference type="InterPro" id="IPR002878">
    <property type="entry name" value="ChsH2_C"/>
</dbReference>
<dbReference type="GO" id="GO:0003677">
    <property type="term" value="F:DNA binding"/>
    <property type="evidence" value="ECO:0007669"/>
    <property type="project" value="UniProtKB-KW"/>
</dbReference>
<dbReference type="InterPro" id="IPR052513">
    <property type="entry name" value="Thioester_dehydratase-like"/>
</dbReference>
<feature type="domain" description="ChsH2 C-terminal OB-fold" evidence="1">
    <location>
        <begin position="40"/>
        <end position="104"/>
    </location>
</feature>
<comment type="caution">
    <text evidence="2">The sequence shown here is derived from an EMBL/GenBank/DDBJ whole genome shotgun (WGS) entry which is preliminary data.</text>
</comment>
<dbReference type="AlphaFoldDB" id="A0A1A2ZF73"/>
<dbReference type="EMBL" id="LZKJ01000078">
    <property type="protein sequence ID" value="OBI48328.1"/>
    <property type="molecule type" value="Genomic_DNA"/>
</dbReference>
<name>A0A1A2ZF73_9MYCO</name>
<evidence type="ECO:0000313" key="2">
    <source>
        <dbReference type="EMBL" id="OBI48328.1"/>
    </source>
</evidence>
<dbReference type="Pfam" id="PF01796">
    <property type="entry name" value="OB_ChsH2_C"/>
    <property type="match status" value="1"/>
</dbReference>